<name>A0A1G9ND12_9ACTN</name>
<organism evidence="1 2">
    <name type="scientific">Nonomuraea jiangxiensis</name>
    <dbReference type="NCBI Taxonomy" id="633440"/>
    <lineage>
        <taxon>Bacteria</taxon>
        <taxon>Bacillati</taxon>
        <taxon>Actinomycetota</taxon>
        <taxon>Actinomycetes</taxon>
        <taxon>Streptosporangiales</taxon>
        <taxon>Streptosporangiaceae</taxon>
        <taxon>Nonomuraea</taxon>
    </lineage>
</organism>
<dbReference type="AlphaFoldDB" id="A0A1G9ND12"/>
<evidence type="ECO:0000313" key="1">
    <source>
        <dbReference type="EMBL" id="SDL84426.1"/>
    </source>
</evidence>
<dbReference type="EMBL" id="FNDJ01000031">
    <property type="protein sequence ID" value="SDL84426.1"/>
    <property type="molecule type" value="Genomic_DNA"/>
</dbReference>
<gene>
    <name evidence="1" type="ORF">SAMN05421869_131111</name>
</gene>
<sequence length="185" mass="19916">GSHAQIADVHRVEGVPYMVLPSSGKDPYGTPDRGGFTGWVDWSVDPRRKADQQWIEAEVRAFAQSITLDAPDSLEVHETAQLSGSIVQPQGVSMGTRVVPLRYPMSVDWNGSSTLAIGSGKDATDTARRKGKVAILDPQTRTLTALNHGTVTITVTNESMRPYTDDSSLAPITTSKTIQVLRGGK</sequence>
<reference evidence="1 2" key="1">
    <citation type="submission" date="2016-10" db="EMBL/GenBank/DDBJ databases">
        <authorList>
            <person name="de Groot N.N."/>
        </authorList>
    </citation>
    <scope>NUCLEOTIDE SEQUENCE [LARGE SCALE GENOMIC DNA]</scope>
    <source>
        <strain evidence="1 2">CGMCC 4.6533</strain>
    </source>
</reference>
<accession>A0A1G9ND12</accession>
<proteinExistence type="predicted"/>
<dbReference type="Proteomes" id="UP000199202">
    <property type="component" value="Unassembled WGS sequence"/>
</dbReference>
<feature type="non-terminal residue" evidence="1">
    <location>
        <position position="1"/>
    </location>
</feature>
<protein>
    <submittedName>
        <fullName evidence="1">Uncharacterized protein</fullName>
    </submittedName>
</protein>
<evidence type="ECO:0000313" key="2">
    <source>
        <dbReference type="Proteomes" id="UP000199202"/>
    </source>
</evidence>
<keyword evidence="2" id="KW-1185">Reference proteome</keyword>
<dbReference type="STRING" id="633440.SAMN05421869_131111"/>